<reference evidence="4" key="1">
    <citation type="submission" date="2011-05" db="EMBL/GenBank/DDBJ databases">
        <authorList>
            <person name="Richards S.R."/>
            <person name="Qu J."/>
            <person name="Jiang H."/>
            <person name="Jhangiani S.N."/>
            <person name="Agravi P."/>
            <person name="Goodspeed R."/>
            <person name="Gross S."/>
            <person name="Mandapat C."/>
            <person name="Jackson L."/>
            <person name="Mathew T."/>
            <person name="Pu L."/>
            <person name="Thornton R."/>
            <person name="Saada N."/>
            <person name="Wilczek-Boney K.B."/>
            <person name="Lee S."/>
            <person name="Kovar C."/>
            <person name="Wu Y."/>
            <person name="Scherer S.E."/>
            <person name="Worley K.C."/>
            <person name="Muzny D.M."/>
            <person name="Gibbs R."/>
        </authorList>
    </citation>
    <scope>NUCLEOTIDE SEQUENCE</scope>
    <source>
        <strain evidence="4">Brora</strain>
    </source>
</reference>
<evidence type="ECO:0000313" key="4">
    <source>
        <dbReference type="Proteomes" id="UP000014500"/>
    </source>
</evidence>
<feature type="domain" description="Galaxin-like repeats" evidence="2">
    <location>
        <begin position="20"/>
        <end position="100"/>
    </location>
</feature>
<reference evidence="3" key="2">
    <citation type="submission" date="2015-02" db="UniProtKB">
        <authorList>
            <consortium name="EnsemblMetazoa"/>
        </authorList>
    </citation>
    <scope>IDENTIFICATION</scope>
</reference>
<evidence type="ECO:0000313" key="3">
    <source>
        <dbReference type="EnsemblMetazoa" id="SMAR011983-PA"/>
    </source>
</evidence>
<keyword evidence="4" id="KW-1185">Reference proteome</keyword>
<evidence type="ECO:0000259" key="2">
    <source>
        <dbReference type="Pfam" id="PF24748"/>
    </source>
</evidence>
<dbReference type="AlphaFoldDB" id="T1JDU8"/>
<protein>
    <recommendedName>
        <fullName evidence="2">Galaxin-like repeats domain-containing protein</fullName>
    </recommendedName>
</protein>
<feature type="domain" description="Galaxin-like repeats" evidence="2">
    <location>
        <begin position="199"/>
        <end position="339"/>
    </location>
</feature>
<proteinExistence type="predicted"/>
<sequence>MAFQTTNVILFFIQVILCETIDQSKYRITIERPSGKPYAPAIQMCCNGVTQPKSNQHTACCGNQTYNEEIEICCNDSVTSKTSDLRCCFNQLYDTKTHKCSLYVHQANINLMNNGIVLTTRDTLIVLPITKENEFPCGTGVVDLKTSTCCGEKPIPLSGIMFPQCCGDKLMDPKVDFCCFNHFGTDFLILIPKVNYTADCCNGKPFDVNRQVCTSTSNGTIIDLPDINTKWCNNQLFDTRDKICCSNKNIVTKLKSHHSECCGNVTFAPKEKLCCDDNLIAKSSGIKCCPGSGSYDPTKDTCCSPDISVTSEKKTRLFKDELGLCCYLTAYDETKESCCGISVIPKSPDGLSGCCEYNLNVTKATLDEIFAYKKPSNTLHSDLFKRLKDIQKSILPESSSPSSSTDTLDYTSPNSQQLLSLSPWVFLLYLINFI</sequence>
<dbReference type="EnsemblMetazoa" id="SMAR011983-RA">
    <property type="protein sequence ID" value="SMAR011983-PA"/>
    <property type="gene ID" value="SMAR011983"/>
</dbReference>
<dbReference type="OMA" id="SYYRCCG"/>
<evidence type="ECO:0000256" key="1">
    <source>
        <dbReference type="SAM" id="SignalP"/>
    </source>
</evidence>
<keyword evidence="1" id="KW-0732">Signal</keyword>
<name>T1JDU8_STRMM</name>
<dbReference type="EMBL" id="JH432114">
    <property type="status" value="NOT_ANNOTATED_CDS"/>
    <property type="molecule type" value="Genomic_DNA"/>
</dbReference>
<dbReference type="PhylomeDB" id="T1JDU8"/>
<feature type="chain" id="PRO_5004590448" description="Galaxin-like repeats domain-containing protein" evidence="1">
    <location>
        <begin position="19"/>
        <end position="434"/>
    </location>
</feature>
<feature type="signal peptide" evidence="1">
    <location>
        <begin position="1"/>
        <end position="18"/>
    </location>
</feature>
<dbReference type="HOGENOM" id="CLU_632121_0_0_1"/>
<organism evidence="3 4">
    <name type="scientific">Strigamia maritima</name>
    <name type="common">European centipede</name>
    <name type="synonym">Geophilus maritimus</name>
    <dbReference type="NCBI Taxonomy" id="126957"/>
    <lineage>
        <taxon>Eukaryota</taxon>
        <taxon>Metazoa</taxon>
        <taxon>Ecdysozoa</taxon>
        <taxon>Arthropoda</taxon>
        <taxon>Myriapoda</taxon>
        <taxon>Chilopoda</taxon>
        <taxon>Pleurostigmophora</taxon>
        <taxon>Geophilomorpha</taxon>
        <taxon>Linotaeniidae</taxon>
        <taxon>Strigamia</taxon>
    </lineage>
</organism>
<dbReference type="InterPro" id="IPR056601">
    <property type="entry name" value="Galaxin_dom"/>
</dbReference>
<dbReference type="Proteomes" id="UP000014500">
    <property type="component" value="Unassembled WGS sequence"/>
</dbReference>
<dbReference type="Pfam" id="PF24748">
    <property type="entry name" value="Galaxin_repeat"/>
    <property type="match status" value="2"/>
</dbReference>
<dbReference type="PANTHER" id="PTHR34490">
    <property type="entry name" value="PROTEIN CBG12054-RELATED"/>
    <property type="match status" value="1"/>
</dbReference>
<dbReference type="InterPro" id="IPR055284">
    <property type="entry name" value="Galaxin-like"/>
</dbReference>
<accession>T1JDU8</accession>